<dbReference type="GO" id="GO:0042026">
    <property type="term" value="P:protein refolding"/>
    <property type="evidence" value="ECO:0007669"/>
    <property type="project" value="InterPro"/>
</dbReference>
<evidence type="ECO:0000256" key="2">
    <source>
        <dbReference type="ARBA" id="ARBA00023186"/>
    </source>
</evidence>
<keyword evidence="4" id="KW-1133">Transmembrane helix</keyword>
<name>A0A6J4PIJ6_9ACTN</name>
<reference evidence="5" key="1">
    <citation type="submission" date="2020-02" db="EMBL/GenBank/DDBJ databases">
        <authorList>
            <person name="Meier V. D."/>
        </authorList>
    </citation>
    <scope>NUCLEOTIDE SEQUENCE</scope>
    <source>
        <strain evidence="5">AVDCRST_MAG75</strain>
    </source>
</reference>
<feature type="region of interest" description="Disordered" evidence="3">
    <location>
        <begin position="226"/>
        <end position="248"/>
    </location>
</feature>
<dbReference type="GO" id="GO:0140662">
    <property type="term" value="F:ATP-dependent protein folding chaperone"/>
    <property type="evidence" value="ECO:0007669"/>
    <property type="project" value="InterPro"/>
</dbReference>
<dbReference type="AlphaFoldDB" id="A0A6J4PIJ6"/>
<evidence type="ECO:0000256" key="1">
    <source>
        <dbReference type="ARBA" id="ARBA00006607"/>
    </source>
</evidence>
<evidence type="ECO:0000256" key="3">
    <source>
        <dbReference type="SAM" id="MobiDB-lite"/>
    </source>
</evidence>
<dbReference type="InterPro" id="IPR027409">
    <property type="entry name" value="GroEL-like_apical_dom_sf"/>
</dbReference>
<keyword evidence="4" id="KW-0472">Membrane</keyword>
<keyword evidence="4" id="KW-0812">Transmembrane</keyword>
<evidence type="ECO:0000256" key="4">
    <source>
        <dbReference type="SAM" id="Phobius"/>
    </source>
</evidence>
<dbReference type="InterPro" id="IPR001844">
    <property type="entry name" value="Cpn60/GroEL"/>
</dbReference>
<keyword evidence="2" id="KW-0143">Chaperone</keyword>
<dbReference type="EMBL" id="CADCUO010000214">
    <property type="protein sequence ID" value="CAA9414544.1"/>
    <property type="molecule type" value="Genomic_DNA"/>
</dbReference>
<dbReference type="SUPFAM" id="SSF52029">
    <property type="entry name" value="GroEL apical domain-like"/>
    <property type="match status" value="1"/>
</dbReference>
<dbReference type="PANTHER" id="PTHR45633">
    <property type="entry name" value="60 KDA HEAT SHOCK PROTEIN, MITOCHONDRIAL"/>
    <property type="match status" value="1"/>
</dbReference>
<evidence type="ECO:0000313" key="5">
    <source>
        <dbReference type="EMBL" id="CAA9414544.1"/>
    </source>
</evidence>
<proteinExistence type="inferred from homology"/>
<feature type="transmembrane region" description="Helical" evidence="4">
    <location>
        <begin position="6"/>
        <end position="24"/>
    </location>
</feature>
<sequence length="248" mass="26689">MDLWTLGLIAVMVIGIALIVFGAVSDRRKNARAAQEILSVPRRTIPHFRPDAEPPHYLSELQARRAPAEPATTLTADERSTVTNEIKAPTTTTVTVGYASRDFVTDPTSSWAVQAAPRVLVCTDTIRTIRELLPVLEKLIMSRTPLVVVAPAIAPDVLATLEVNHIRGLVKLLAMVGADHAQLDAIARRTGATLLSRADLQSGYLPAGYLGQIGRWVSDSNASYLIDTAHQPSPPHDAAADQRGTQPG</sequence>
<dbReference type="Gene3D" id="3.50.7.10">
    <property type="entry name" value="GroEL"/>
    <property type="match status" value="1"/>
</dbReference>
<gene>
    <name evidence="5" type="ORF">AVDCRST_MAG75-3007</name>
</gene>
<organism evidence="5">
    <name type="scientific">uncultured Propionibacteriaceae bacterium</name>
    <dbReference type="NCBI Taxonomy" id="257457"/>
    <lineage>
        <taxon>Bacteria</taxon>
        <taxon>Bacillati</taxon>
        <taxon>Actinomycetota</taxon>
        <taxon>Actinomycetes</taxon>
        <taxon>Propionibacteriales</taxon>
        <taxon>Propionibacteriaceae</taxon>
        <taxon>environmental samples</taxon>
    </lineage>
</organism>
<comment type="similarity">
    <text evidence="1">Belongs to the chaperonin (HSP60) family.</text>
</comment>
<accession>A0A6J4PIJ6</accession>
<protein>
    <submittedName>
        <fullName evidence="5">Uncharacterized protein</fullName>
    </submittedName>
</protein>